<keyword evidence="5 9" id="KW-0418">Kinase</keyword>
<dbReference type="PANTHER" id="PTHR34220:SF7">
    <property type="entry name" value="SENSOR HISTIDINE KINASE YPDA"/>
    <property type="match status" value="1"/>
</dbReference>
<evidence type="ECO:0000256" key="5">
    <source>
        <dbReference type="ARBA" id="ARBA00022777"/>
    </source>
</evidence>
<keyword evidence="4" id="KW-0808">Transferase</keyword>
<proteinExistence type="predicted"/>
<organism evidence="9 10">
    <name type="scientific">Fontibacillus solani</name>
    <dbReference type="NCBI Taxonomy" id="1572857"/>
    <lineage>
        <taxon>Bacteria</taxon>
        <taxon>Bacillati</taxon>
        <taxon>Bacillota</taxon>
        <taxon>Bacilli</taxon>
        <taxon>Bacillales</taxon>
        <taxon>Paenibacillaceae</taxon>
        <taxon>Fontibacillus</taxon>
    </lineage>
</organism>
<dbReference type="RefSeq" id="WP_182538789.1">
    <property type="nucleotide sequence ID" value="NZ_JACJIP010000034.1"/>
</dbReference>
<sequence length="927" mass="106371">MNNIFHPRSFQVKILLLSLILTLTLAIIFLTIFQTNNRNAAIRIQANFSTNSFNQADKNLSIYFDKLSQNAYEALNDPRLAEITKQNLNASMFSNVRTAVSTLDSVMNEHLSLDYISDTYFFSINDFSYHRVSGYSGNYLSDEYKFAPFQSWYTQTIGTALLQPLSLQAQSYNPDLQAIFNHWQNQPVFFDELRVSGEIKGILVLKLDPQLFSDFIRQPLNGENLFVLNADNQVLYKTSDSVSPPDTGIIAQSYQSVGKSMVLSYPSRFNELRFISSFDPHSRYLLLRQNTLDIWTLIIALSLLGILFMVANYFARKLTNPILEVIRPLKRDLSAQFPMPKIAFPKLFLRQKILMYLFLTTFIPNTFLVGYLTYTDYNAYESKLEELQSYTIDIVLQSIEYPLRNIEQSSRDIFSNEDIQNELIASESDRENNPLHESSVISLDSIRSGIISAAIIDLKGNPIYSTTYFDTHALKIVNSSFDFLPLNNGKLQYIPQSSEAPRSSSYFNFVRRVSGIDGSHFNKTIGYLLIQIDKESFNRILDGLNIGSHGELYLFDDISGDLLVQTNESTNNLSDANAVLNTVREAVTYPNTQNAKLYYSKKTKLNNFRLVTVTSLSEIREQVLSYLKNFLYLFALFTLLIFIFSTTISRGVTKPIRLLMSATHKIQDGDLKVSVPPRGRDELAVLTQHFNHMIVRINELIEENYRSKMRENELMFLEKEAQFKALQQQINPHFLYNTLESIKWMAYKHGLLEISNMASALGKFFRGSISSSSDLISIAKEVEHLQSYIYIQKIRYQQKFEVELLIEDQIMPLSIIRLILQPIVENSILHGLDPIEENGLLQILGYLHEDTICFSIKDNGVGMEEEKLEEVRLKILSPFSNESIGLSNVYRRLQLYFDNDIQFDIESAVNEGTEIRFSYPANRSTIS</sequence>
<evidence type="ECO:0000256" key="3">
    <source>
        <dbReference type="ARBA" id="ARBA00022553"/>
    </source>
</evidence>
<comment type="caution">
    <text evidence="9">The sequence shown here is derived from an EMBL/GenBank/DDBJ whole genome shotgun (WGS) entry which is preliminary data.</text>
</comment>
<evidence type="ECO:0000313" key="9">
    <source>
        <dbReference type="EMBL" id="MBA9087695.1"/>
    </source>
</evidence>
<evidence type="ECO:0000256" key="1">
    <source>
        <dbReference type="ARBA" id="ARBA00004651"/>
    </source>
</evidence>
<dbReference type="InterPro" id="IPR010559">
    <property type="entry name" value="Sig_transdc_His_kin_internal"/>
</dbReference>
<feature type="transmembrane region" description="Helical" evidence="7">
    <location>
        <begin position="12"/>
        <end position="33"/>
    </location>
</feature>
<dbReference type="InterPro" id="IPR003660">
    <property type="entry name" value="HAMP_dom"/>
</dbReference>
<keyword evidence="6 7" id="KW-0472">Membrane</keyword>
<dbReference type="CDD" id="cd06225">
    <property type="entry name" value="HAMP"/>
    <property type="match status" value="1"/>
</dbReference>
<dbReference type="SMART" id="SM00304">
    <property type="entry name" value="HAMP"/>
    <property type="match status" value="1"/>
</dbReference>
<dbReference type="PROSITE" id="PS50885">
    <property type="entry name" value="HAMP"/>
    <property type="match status" value="1"/>
</dbReference>
<evidence type="ECO:0000256" key="6">
    <source>
        <dbReference type="ARBA" id="ARBA00023136"/>
    </source>
</evidence>
<evidence type="ECO:0000313" key="10">
    <source>
        <dbReference type="Proteomes" id="UP000567067"/>
    </source>
</evidence>
<dbReference type="Gene3D" id="6.10.340.10">
    <property type="match status" value="1"/>
</dbReference>
<dbReference type="SUPFAM" id="SSF158472">
    <property type="entry name" value="HAMP domain-like"/>
    <property type="match status" value="1"/>
</dbReference>
<feature type="transmembrane region" description="Helical" evidence="7">
    <location>
        <begin position="353"/>
        <end position="374"/>
    </location>
</feature>
<accession>A0A7W3XTK1</accession>
<keyword evidence="10" id="KW-1185">Reference proteome</keyword>
<dbReference type="InterPro" id="IPR036890">
    <property type="entry name" value="HATPase_C_sf"/>
</dbReference>
<dbReference type="InterPro" id="IPR003594">
    <property type="entry name" value="HATPase_dom"/>
</dbReference>
<evidence type="ECO:0000256" key="7">
    <source>
        <dbReference type="SAM" id="Phobius"/>
    </source>
</evidence>
<feature type="transmembrane region" description="Helical" evidence="7">
    <location>
        <begin position="294"/>
        <end position="315"/>
    </location>
</feature>
<dbReference type="SMART" id="SM00387">
    <property type="entry name" value="HATPase_c"/>
    <property type="match status" value="1"/>
</dbReference>
<dbReference type="GO" id="GO:0005886">
    <property type="term" value="C:plasma membrane"/>
    <property type="evidence" value="ECO:0007669"/>
    <property type="project" value="UniProtKB-SubCell"/>
</dbReference>
<feature type="domain" description="HAMP" evidence="8">
    <location>
        <begin position="650"/>
        <end position="702"/>
    </location>
</feature>
<dbReference type="Pfam" id="PF00672">
    <property type="entry name" value="HAMP"/>
    <property type="match status" value="1"/>
</dbReference>
<name>A0A7W3XTK1_9BACL</name>
<dbReference type="InterPro" id="IPR050640">
    <property type="entry name" value="Bact_2-comp_sensor_kinase"/>
</dbReference>
<keyword evidence="3" id="KW-0597">Phosphoprotein</keyword>
<evidence type="ECO:0000259" key="8">
    <source>
        <dbReference type="PROSITE" id="PS50885"/>
    </source>
</evidence>
<keyword evidence="2" id="KW-1003">Cell membrane</keyword>
<comment type="subcellular location">
    <subcellularLocation>
        <location evidence="1">Cell membrane</location>
        <topology evidence="1">Multi-pass membrane protein</topology>
    </subcellularLocation>
</comment>
<keyword evidence="7" id="KW-1133">Transmembrane helix</keyword>
<evidence type="ECO:0000256" key="2">
    <source>
        <dbReference type="ARBA" id="ARBA00022475"/>
    </source>
</evidence>
<dbReference type="PANTHER" id="PTHR34220">
    <property type="entry name" value="SENSOR HISTIDINE KINASE YPDA"/>
    <property type="match status" value="1"/>
</dbReference>
<dbReference type="SUPFAM" id="SSF55874">
    <property type="entry name" value="ATPase domain of HSP90 chaperone/DNA topoisomerase II/histidine kinase"/>
    <property type="match status" value="1"/>
</dbReference>
<dbReference type="Proteomes" id="UP000567067">
    <property type="component" value="Unassembled WGS sequence"/>
</dbReference>
<dbReference type="GO" id="GO:0000155">
    <property type="term" value="F:phosphorelay sensor kinase activity"/>
    <property type="evidence" value="ECO:0007669"/>
    <property type="project" value="InterPro"/>
</dbReference>
<dbReference type="Pfam" id="PF06580">
    <property type="entry name" value="His_kinase"/>
    <property type="match status" value="1"/>
</dbReference>
<keyword evidence="7" id="KW-0812">Transmembrane</keyword>
<protein>
    <submittedName>
        <fullName evidence="9">Sensor histidine kinase YesM</fullName>
    </submittedName>
</protein>
<evidence type="ECO:0000256" key="4">
    <source>
        <dbReference type="ARBA" id="ARBA00022679"/>
    </source>
</evidence>
<dbReference type="AlphaFoldDB" id="A0A7W3XTK1"/>
<feature type="transmembrane region" description="Helical" evidence="7">
    <location>
        <begin position="630"/>
        <end position="652"/>
    </location>
</feature>
<dbReference type="EMBL" id="JACJIP010000034">
    <property type="protein sequence ID" value="MBA9087695.1"/>
    <property type="molecule type" value="Genomic_DNA"/>
</dbReference>
<dbReference type="Pfam" id="PF02518">
    <property type="entry name" value="HATPase_c"/>
    <property type="match status" value="1"/>
</dbReference>
<reference evidence="9 10" key="1">
    <citation type="submission" date="2020-08" db="EMBL/GenBank/DDBJ databases">
        <title>Genomic Encyclopedia of Type Strains, Phase III (KMG-III): the genomes of soil and plant-associated and newly described type strains.</title>
        <authorList>
            <person name="Whitman W."/>
        </authorList>
    </citation>
    <scope>NUCLEOTIDE SEQUENCE [LARGE SCALE GENOMIC DNA]</scope>
    <source>
        <strain evidence="9 10">CECT 8693</strain>
    </source>
</reference>
<dbReference type="Gene3D" id="3.30.565.10">
    <property type="entry name" value="Histidine kinase-like ATPase, C-terminal domain"/>
    <property type="match status" value="1"/>
</dbReference>
<gene>
    <name evidence="9" type="ORF">FHR92_004180</name>
</gene>